<dbReference type="EC" id="2.7.1.67" evidence="2"/>
<dbReference type="GO" id="GO:0004430">
    <property type="term" value="F:1-phosphatidylinositol 4-kinase activity"/>
    <property type="evidence" value="ECO:0007669"/>
    <property type="project" value="UniProtKB-EC"/>
</dbReference>
<dbReference type="PROSITE" id="PS50053">
    <property type="entry name" value="UBIQUITIN_2"/>
    <property type="match status" value="1"/>
</dbReference>
<dbReference type="Pfam" id="PF00240">
    <property type="entry name" value="ubiquitin"/>
    <property type="match status" value="1"/>
</dbReference>
<protein>
    <recommendedName>
        <fullName evidence="2">1-phosphatidylinositol 4-kinase</fullName>
        <ecNumber evidence="2">2.7.1.67</ecNumber>
    </recommendedName>
</protein>
<dbReference type="eggNOG" id="KOG2381">
    <property type="taxonomic scope" value="Eukaryota"/>
</dbReference>
<dbReference type="InterPro" id="IPR044571">
    <property type="entry name" value="P4KG1-8"/>
</dbReference>
<dbReference type="EMBL" id="GL377630">
    <property type="protein sequence ID" value="EFJ13927.1"/>
    <property type="molecule type" value="Genomic_DNA"/>
</dbReference>
<evidence type="ECO:0000256" key="6">
    <source>
        <dbReference type="ARBA" id="ARBA00022840"/>
    </source>
</evidence>
<dbReference type="AlphaFoldDB" id="D8SNR2"/>
<keyword evidence="6" id="KW-0067">ATP-binding</keyword>
<keyword evidence="3" id="KW-0808">Transferase</keyword>
<evidence type="ECO:0000313" key="9">
    <source>
        <dbReference type="EMBL" id="EFJ13927.1"/>
    </source>
</evidence>
<dbReference type="CDD" id="cd17039">
    <property type="entry name" value="Ubl_ubiquitin_like"/>
    <property type="match status" value="1"/>
</dbReference>
<evidence type="ECO:0000259" key="8">
    <source>
        <dbReference type="PROSITE" id="PS50290"/>
    </source>
</evidence>
<dbReference type="Gramene" id="EFJ13927">
    <property type="protein sequence ID" value="EFJ13927"/>
    <property type="gene ID" value="SELMODRAFT_42373"/>
</dbReference>
<dbReference type="HOGENOM" id="CLU_027241_0_0_1"/>
<feature type="domain" description="PI3K/PI4K catalytic" evidence="8">
    <location>
        <begin position="139"/>
        <end position="436"/>
    </location>
</feature>
<dbReference type="OrthoDB" id="5839at2759"/>
<gene>
    <name evidence="9" type="ORF">SELMODRAFT_42373</name>
</gene>
<evidence type="ECO:0000256" key="3">
    <source>
        <dbReference type="ARBA" id="ARBA00022679"/>
    </source>
</evidence>
<evidence type="ECO:0000256" key="5">
    <source>
        <dbReference type="ARBA" id="ARBA00022777"/>
    </source>
</evidence>
<dbReference type="InterPro" id="IPR029071">
    <property type="entry name" value="Ubiquitin-like_domsf"/>
</dbReference>
<dbReference type="InterPro" id="IPR000403">
    <property type="entry name" value="PI3/4_kinase_cat_dom"/>
</dbReference>
<dbReference type="InterPro" id="IPR000626">
    <property type="entry name" value="Ubiquitin-like_dom"/>
</dbReference>
<keyword evidence="4" id="KW-0547">Nucleotide-binding</keyword>
<evidence type="ECO:0000313" key="10">
    <source>
        <dbReference type="Proteomes" id="UP000001514"/>
    </source>
</evidence>
<dbReference type="InParanoid" id="D8SNR2"/>
<keyword evidence="10" id="KW-1185">Reference proteome</keyword>
<reference evidence="9 10" key="1">
    <citation type="journal article" date="2011" name="Science">
        <title>The Selaginella genome identifies genetic changes associated with the evolution of vascular plants.</title>
        <authorList>
            <person name="Banks J.A."/>
            <person name="Nishiyama T."/>
            <person name="Hasebe M."/>
            <person name="Bowman J.L."/>
            <person name="Gribskov M."/>
            <person name="dePamphilis C."/>
            <person name="Albert V.A."/>
            <person name="Aono N."/>
            <person name="Aoyama T."/>
            <person name="Ambrose B.A."/>
            <person name="Ashton N.W."/>
            <person name="Axtell M.J."/>
            <person name="Barker E."/>
            <person name="Barker M.S."/>
            <person name="Bennetzen J.L."/>
            <person name="Bonawitz N.D."/>
            <person name="Chapple C."/>
            <person name="Cheng C."/>
            <person name="Correa L.G."/>
            <person name="Dacre M."/>
            <person name="DeBarry J."/>
            <person name="Dreyer I."/>
            <person name="Elias M."/>
            <person name="Engstrom E.M."/>
            <person name="Estelle M."/>
            <person name="Feng L."/>
            <person name="Finet C."/>
            <person name="Floyd S.K."/>
            <person name="Frommer W.B."/>
            <person name="Fujita T."/>
            <person name="Gramzow L."/>
            <person name="Gutensohn M."/>
            <person name="Harholt J."/>
            <person name="Hattori M."/>
            <person name="Heyl A."/>
            <person name="Hirai T."/>
            <person name="Hiwatashi Y."/>
            <person name="Ishikawa M."/>
            <person name="Iwata M."/>
            <person name="Karol K.G."/>
            <person name="Koehler B."/>
            <person name="Kolukisaoglu U."/>
            <person name="Kubo M."/>
            <person name="Kurata T."/>
            <person name="Lalonde S."/>
            <person name="Li K."/>
            <person name="Li Y."/>
            <person name="Litt A."/>
            <person name="Lyons E."/>
            <person name="Manning G."/>
            <person name="Maruyama T."/>
            <person name="Michael T.P."/>
            <person name="Mikami K."/>
            <person name="Miyazaki S."/>
            <person name="Morinaga S."/>
            <person name="Murata T."/>
            <person name="Mueller-Roeber B."/>
            <person name="Nelson D.R."/>
            <person name="Obara M."/>
            <person name="Oguri Y."/>
            <person name="Olmstead R.G."/>
            <person name="Onodera N."/>
            <person name="Petersen B.L."/>
            <person name="Pils B."/>
            <person name="Prigge M."/>
            <person name="Rensing S.A."/>
            <person name="Riano-Pachon D.M."/>
            <person name="Roberts A.W."/>
            <person name="Sato Y."/>
            <person name="Scheller H.V."/>
            <person name="Schulz B."/>
            <person name="Schulz C."/>
            <person name="Shakirov E.V."/>
            <person name="Shibagaki N."/>
            <person name="Shinohara N."/>
            <person name="Shippen D.E."/>
            <person name="Soerensen I."/>
            <person name="Sotooka R."/>
            <person name="Sugimoto N."/>
            <person name="Sugita M."/>
            <person name="Sumikawa N."/>
            <person name="Tanurdzic M."/>
            <person name="Theissen G."/>
            <person name="Ulvskov P."/>
            <person name="Wakazuki S."/>
            <person name="Weng J.K."/>
            <person name="Willats W.W."/>
            <person name="Wipf D."/>
            <person name="Wolf P.G."/>
            <person name="Yang L."/>
            <person name="Zimmer A.D."/>
            <person name="Zhu Q."/>
            <person name="Mitros T."/>
            <person name="Hellsten U."/>
            <person name="Loque D."/>
            <person name="Otillar R."/>
            <person name="Salamov A."/>
            <person name="Schmutz J."/>
            <person name="Shapiro H."/>
            <person name="Lindquist E."/>
            <person name="Lucas S."/>
            <person name="Rokhsar D."/>
            <person name="Grigoriev I.V."/>
        </authorList>
    </citation>
    <scope>NUCLEOTIDE SEQUENCE [LARGE SCALE GENOMIC DNA]</scope>
</reference>
<dbReference type="KEGG" id="smo:SELMODRAFT_42373"/>
<dbReference type="PANTHER" id="PTHR45800">
    <property type="entry name" value="PHOSPHATIDYLINOSITOL 4-KINASE GAMMA"/>
    <property type="match status" value="1"/>
</dbReference>
<comment type="similarity">
    <text evidence="1">Belongs to the PI3/PI4-kinase family. Type II PI4K subfamily.</text>
</comment>
<dbReference type="OMA" id="TSPVPKC"/>
<evidence type="ECO:0000256" key="2">
    <source>
        <dbReference type="ARBA" id="ARBA00012169"/>
    </source>
</evidence>
<evidence type="ECO:0000256" key="4">
    <source>
        <dbReference type="ARBA" id="ARBA00022741"/>
    </source>
</evidence>
<dbReference type="SUPFAM" id="SSF54236">
    <property type="entry name" value="Ubiquitin-like"/>
    <property type="match status" value="1"/>
</dbReference>
<name>D8SNR2_SELML</name>
<dbReference type="Gene3D" id="3.10.20.90">
    <property type="entry name" value="Phosphatidylinositol 3-kinase Catalytic Subunit, Chain A, domain 1"/>
    <property type="match status" value="1"/>
</dbReference>
<dbReference type="Pfam" id="PF00454">
    <property type="entry name" value="PI3_PI4_kinase"/>
    <property type="match status" value="1"/>
</dbReference>
<organism evidence="10">
    <name type="scientific">Selaginella moellendorffii</name>
    <name type="common">Spikemoss</name>
    <dbReference type="NCBI Taxonomy" id="88036"/>
    <lineage>
        <taxon>Eukaryota</taxon>
        <taxon>Viridiplantae</taxon>
        <taxon>Streptophyta</taxon>
        <taxon>Embryophyta</taxon>
        <taxon>Tracheophyta</taxon>
        <taxon>Lycopodiopsida</taxon>
        <taxon>Selaginellales</taxon>
        <taxon>Selaginellaceae</taxon>
        <taxon>Selaginella</taxon>
    </lineage>
</organism>
<feature type="non-terminal residue" evidence="9">
    <location>
        <position position="1"/>
    </location>
</feature>
<dbReference type="PROSITE" id="PS50290">
    <property type="entry name" value="PI3_4_KINASE_3"/>
    <property type="match status" value="1"/>
</dbReference>
<evidence type="ECO:0000259" key="7">
    <source>
        <dbReference type="PROSITE" id="PS50053"/>
    </source>
</evidence>
<keyword evidence="5" id="KW-0418">Kinase</keyword>
<proteinExistence type="inferred from homology"/>
<sequence>KKQQGWRRRIFVQTDNGSVLGMEVHRSDKVQSIKKKIQAVLRISTENSDLSFGDHVLEDDVSELRCDSPVLLARSSTIHRSFSTPCLCPSKKESNAAIFLGGEEEEEDSRGPFEIVGGWSCCARIKRLIQESCAGIERGVEPLPAQGGLGGAYYFRDRHGKKIAIVKPADEEPLAPNNPRGFVGRRLGQAGLSRSIRVGETGIREVAAYLLDHGHFAQVPATVLVKAVHPIFHINSAWSRSGSKLAKIGSFQEFVEHDYEASECGCSRFPASAVHRVGILDVRLFNTDRHAGNILVRHNTAAAATTNMCNSVELIPIDHGLCLPESIEDPYFEWLHWPQASFPFSEEELDYIRVLDPAKDADMLRKQLPMLKEACIRMMILCTSFLKRAAEAGLCLAEVGSMMSRELDDSGETCSSELEKMCTVARDQAAQESALA</sequence>
<feature type="non-terminal residue" evidence="9">
    <location>
        <position position="436"/>
    </location>
</feature>
<dbReference type="PANTHER" id="PTHR45800:SF11">
    <property type="entry name" value="PHOSPHATIDYLINOSITOL 3-KINASE-RELATED PROTEIN KINASE"/>
    <property type="match status" value="1"/>
</dbReference>
<accession>D8SNR2</accession>
<dbReference type="GO" id="GO:0005524">
    <property type="term" value="F:ATP binding"/>
    <property type="evidence" value="ECO:0007669"/>
    <property type="project" value="UniProtKB-KW"/>
</dbReference>
<dbReference type="Proteomes" id="UP000001514">
    <property type="component" value="Unassembled WGS sequence"/>
</dbReference>
<evidence type="ECO:0000256" key="1">
    <source>
        <dbReference type="ARBA" id="ARBA00008941"/>
    </source>
</evidence>
<feature type="domain" description="Ubiquitin-like" evidence="7">
    <location>
        <begin position="8"/>
        <end position="62"/>
    </location>
</feature>